<evidence type="ECO:0000313" key="4">
    <source>
        <dbReference type="EMBL" id="PWL38446.1"/>
    </source>
</evidence>
<keyword evidence="4" id="KW-0808">Transferase</keyword>
<feature type="transmembrane region" description="Helical" evidence="1">
    <location>
        <begin position="120"/>
        <end position="140"/>
    </location>
</feature>
<keyword evidence="1" id="KW-0472">Membrane</keyword>
<feature type="transmembrane region" description="Helical" evidence="1">
    <location>
        <begin position="77"/>
        <end position="100"/>
    </location>
</feature>
<feature type="domain" description="Signal transduction histidine kinase internal region" evidence="2">
    <location>
        <begin position="160"/>
        <end position="238"/>
    </location>
</feature>
<sequence length="442" mass="51184">MGSFLKVIKLSLLITIFIAILSIFVFGNGNFSFESITQQIVISFIFSFGLTAVNSYFHDFLNARYKWEIKPQKRLWIGAFGSLVLTLVVFGFLRFLIYFYYTGNTIIQFIENEKEELDSYIIALVITLIASLFTHAFYFYRALQKKEVKKQKIIAGTASARFDALKNQLDPHFLFNSLNVLTSLIEEDPNQAQKFTTSLSKVYRYVLEQKNKDLVTVDEELNFARTYVRLLKMRFEDSIVFDIPDKSSIPEAKIVPLSLQLLLENAVKHNVVTPSKPLHIKVTEEGGMLIVSNNLQEKQVVKKSSGVGLQNIKQRYEILTDREVDITKTASDFSVAIPMLTIQLSVQETQETHIAEKRYIKAKEKMKAVKDFYSNLFTYCLVIPFLWWINLKTTDFMWALFPTIGWGFGVIAHGMEAHGYNPFWGKRWEERKMQELMDKDDF</sequence>
<dbReference type="PANTHER" id="PTHR34220">
    <property type="entry name" value="SENSOR HISTIDINE KINASE YPDA"/>
    <property type="match status" value="1"/>
</dbReference>
<dbReference type="PANTHER" id="PTHR34220:SF7">
    <property type="entry name" value="SENSOR HISTIDINE KINASE YPDA"/>
    <property type="match status" value="1"/>
</dbReference>
<accession>A0A316KXQ6</accession>
<protein>
    <submittedName>
        <fullName evidence="4">Histidine kinase</fullName>
    </submittedName>
</protein>
<feature type="domain" description="2TM" evidence="3">
    <location>
        <begin position="361"/>
        <end position="438"/>
    </location>
</feature>
<dbReference type="GO" id="GO:0000155">
    <property type="term" value="F:phosphorelay sensor kinase activity"/>
    <property type="evidence" value="ECO:0007669"/>
    <property type="project" value="InterPro"/>
</dbReference>
<dbReference type="InterPro" id="IPR036890">
    <property type="entry name" value="HATPase_C_sf"/>
</dbReference>
<dbReference type="InterPro" id="IPR050640">
    <property type="entry name" value="Bact_2-comp_sensor_kinase"/>
</dbReference>
<gene>
    <name evidence="4" type="ORF">DKG77_09275</name>
</gene>
<keyword evidence="4" id="KW-0418">Kinase</keyword>
<evidence type="ECO:0000259" key="2">
    <source>
        <dbReference type="Pfam" id="PF06580"/>
    </source>
</evidence>
<evidence type="ECO:0000313" key="5">
    <source>
        <dbReference type="Proteomes" id="UP000245762"/>
    </source>
</evidence>
<comment type="caution">
    <text evidence="4">The sequence shown here is derived from an EMBL/GenBank/DDBJ whole genome shotgun (WGS) entry which is preliminary data.</text>
</comment>
<dbReference type="InterPro" id="IPR010559">
    <property type="entry name" value="Sig_transdc_His_kin_internal"/>
</dbReference>
<dbReference type="OrthoDB" id="9809908at2"/>
<organism evidence="4 5">
    <name type="scientific">Flagellimonas aquimarina</name>
    <dbReference type="NCBI Taxonomy" id="2201895"/>
    <lineage>
        <taxon>Bacteria</taxon>
        <taxon>Pseudomonadati</taxon>
        <taxon>Bacteroidota</taxon>
        <taxon>Flavobacteriia</taxon>
        <taxon>Flavobacteriales</taxon>
        <taxon>Flavobacteriaceae</taxon>
        <taxon>Flagellimonas</taxon>
    </lineage>
</organism>
<feature type="transmembrane region" description="Helical" evidence="1">
    <location>
        <begin position="39"/>
        <end position="57"/>
    </location>
</feature>
<feature type="transmembrane region" description="Helical" evidence="1">
    <location>
        <begin position="372"/>
        <end position="390"/>
    </location>
</feature>
<reference evidence="4 5" key="1">
    <citation type="submission" date="2018-05" db="EMBL/GenBank/DDBJ databases">
        <title>Complete genome sequence of Flagellimonas aquimarina ECD12 isolated from seaweed Ecklonia cava.</title>
        <authorList>
            <person name="Choi S."/>
            <person name="Seong C."/>
        </authorList>
    </citation>
    <scope>NUCLEOTIDE SEQUENCE [LARGE SCALE GENOMIC DNA]</scope>
    <source>
        <strain evidence="4 5">ECD12</strain>
    </source>
</reference>
<dbReference type="Pfam" id="PF13239">
    <property type="entry name" value="2TM"/>
    <property type="match status" value="1"/>
</dbReference>
<proteinExistence type="predicted"/>
<name>A0A316KXQ6_9FLAO</name>
<keyword evidence="1" id="KW-0812">Transmembrane</keyword>
<dbReference type="RefSeq" id="WP_109662401.1">
    <property type="nucleotide sequence ID" value="NZ_QGEG01000002.1"/>
</dbReference>
<evidence type="ECO:0000259" key="3">
    <source>
        <dbReference type="Pfam" id="PF13239"/>
    </source>
</evidence>
<dbReference type="InterPro" id="IPR025698">
    <property type="entry name" value="2TM_dom"/>
</dbReference>
<dbReference type="Gene3D" id="3.30.565.10">
    <property type="entry name" value="Histidine kinase-like ATPase, C-terminal domain"/>
    <property type="match status" value="1"/>
</dbReference>
<keyword evidence="5" id="KW-1185">Reference proteome</keyword>
<evidence type="ECO:0000256" key="1">
    <source>
        <dbReference type="SAM" id="Phobius"/>
    </source>
</evidence>
<dbReference type="GO" id="GO:0016020">
    <property type="term" value="C:membrane"/>
    <property type="evidence" value="ECO:0007669"/>
    <property type="project" value="InterPro"/>
</dbReference>
<dbReference type="Pfam" id="PF06580">
    <property type="entry name" value="His_kinase"/>
    <property type="match status" value="1"/>
</dbReference>
<feature type="transmembrane region" description="Helical" evidence="1">
    <location>
        <begin position="7"/>
        <end position="27"/>
    </location>
</feature>
<keyword evidence="1" id="KW-1133">Transmembrane helix</keyword>
<dbReference type="EMBL" id="QGEG01000002">
    <property type="protein sequence ID" value="PWL38446.1"/>
    <property type="molecule type" value="Genomic_DNA"/>
</dbReference>
<dbReference type="AlphaFoldDB" id="A0A316KXQ6"/>
<dbReference type="Proteomes" id="UP000245762">
    <property type="component" value="Unassembled WGS sequence"/>
</dbReference>
<feature type="transmembrane region" description="Helical" evidence="1">
    <location>
        <begin position="396"/>
        <end position="415"/>
    </location>
</feature>